<sequence>MTESPEQGKQETVPESTQDTTQVHPLQFAWSLWYSSSSGKRLTFESYDQALKKVATFRTVEEFWGVFNHIPQPSQIAPKADFHIFKADVEPKWEDPMNESGGIWQLNFRRDTSAAGETAINDAWLHTVLAIIGDNFEPAESDDIRGIALAVRSREYRIALWTGTAEDQELQEAIGRSFRKFATYTGITIKETISFTSNKDAMEMDSWNQELERIQNKSFRMYERLARAVEELQSILESLYSTDQAAVGEEPQQRQQLEELKRIAEAKQRECNSEQKEVYASLSKFSKSVDKVAQQLLEGACCSCTKLAPDLVNQAICQHLFRKGLFTVGEQFADESGIIFVDNDFTEPIKELYDIVSAINRYELEPAISWIMKHAVHLTKGGDSLLFRLHELQYLELVRNRKIVQAMEYANKHFPAFAESYMSEIQRLCGCLLFMDRIETSPYADLFSPQLLMETQMEFTKACCKVLGIAQESPLYLVVCAGIVALPVLLKAARIFPNKTDWKGTDQLPVEVELGKSFQFHSIFTCPVSREQSSADNPPMLLPCGHVLCQASIQKLPRVTSRFKCPYCPCEQTVSQCRVINF</sequence>
<feature type="zinc finger region" description="RING-Gid-type" evidence="7">
    <location>
        <begin position="526"/>
        <end position="568"/>
    </location>
</feature>
<dbReference type="InterPro" id="IPR006595">
    <property type="entry name" value="CTLH_C"/>
</dbReference>
<dbReference type="SUPFAM" id="SSF55418">
    <property type="entry name" value="eIF4e-like"/>
    <property type="match status" value="1"/>
</dbReference>
<feature type="domain" description="CTLH" evidence="11">
    <location>
        <begin position="348"/>
        <end position="405"/>
    </location>
</feature>
<evidence type="ECO:0000256" key="5">
    <source>
        <dbReference type="ARBA" id="ARBA00022833"/>
    </source>
</evidence>
<protein>
    <submittedName>
        <fullName evidence="13">Uncharacterized protein</fullName>
    </submittedName>
</protein>
<dbReference type="SMART" id="SM00668">
    <property type="entry name" value="CTLH"/>
    <property type="match status" value="1"/>
</dbReference>
<dbReference type="InterPro" id="IPR023398">
    <property type="entry name" value="TIF_eIF4e-like"/>
</dbReference>
<feature type="coiled-coil region" evidence="8">
    <location>
        <begin position="222"/>
        <end position="277"/>
    </location>
</feature>
<keyword evidence="3" id="KW-0479">Metal-binding</keyword>
<dbReference type="PROSITE" id="PS50089">
    <property type="entry name" value="ZF_RING_2"/>
    <property type="match status" value="1"/>
</dbReference>
<dbReference type="GO" id="GO:0034657">
    <property type="term" value="C:GID complex"/>
    <property type="evidence" value="ECO:0007669"/>
    <property type="project" value="TreeGrafter"/>
</dbReference>
<feature type="domain" description="RING-Gid-type" evidence="12">
    <location>
        <begin position="526"/>
        <end position="568"/>
    </location>
</feature>
<dbReference type="InterPro" id="IPR001040">
    <property type="entry name" value="TIF_eIF_4E"/>
</dbReference>
<dbReference type="GO" id="GO:0008270">
    <property type="term" value="F:zinc ion binding"/>
    <property type="evidence" value="ECO:0007669"/>
    <property type="project" value="UniProtKB-KW"/>
</dbReference>
<dbReference type="PROSITE" id="PS50897">
    <property type="entry name" value="CTLH"/>
    <property type="match status" value="1"/>
</dbReference>
<dbReference type="GO" id="GO:0003743">
    <property type="term" value="F:translation initiation factor activity"/>
    <property type="evidence" value="ECO:0007669"/>
    <property type="project" value="InterPro"/>
</dbReference>
<dbReference type="InterPro" id="IPR001841">
    <property type="entry name" value="Znf_RING"/>
</dbReference>
<dbReference type="InterPro" id="IPR006594">
    <property type="entry name" value="LisH"/>
</dbReference>
<dbReference type="InterPro" id="IPR027370">
    <property type="entry name" value="Znf-RING_euk"/>
</dbReference>
<dbReference type="InterPro" id="IPR044063">
    <property type="entry name" value="ZF_RING_GID"/>
</dbReference>
<dbReference type="PANTHER" id="PTHR12170">
    <property type="entry name" value="MACROPHAGE ERYTHROBLAST ATTACHER-RELATED"/>
    <property type="match status" value="1"/>
</dbReference>
<dbReference type="AlphaFoldDB" id="A0AAV9I6T4"/>
<dbReference type="GO" id="GO:0003723">
    <property type="term" value="F:RNA binding"/>
    <property type="evidence" value="ECO:0007669"/>
    <property type="project" value="InterPro"/>
</dbReference>
<keyword evidence="5" id="KW-0862">Zinc</keyword>
<comment type="subcellular location">
    <subcellularLocation>
        <location evidence="1">Cytoplasm</location>
    </subcellularLocation>
</comment>
<dbReference type="InterPro" id="IPR024964">
    <property type="entry name" value="CTLH/CRA"/>
</dbReference>
<dbReference type="Pfam" id="PF13445">
    <property type="entry name" value="zf-RING_UBOX"/>
    <property type="match status" value="1"/>
</dbReference>
<dbReference type="PROSITE" id="PS50896">
    <property type="entry name" value="LISH"/>
    <property type="match status" value="1"/>
</dbReference>
<dbReference type="PANTHER" id="PTHR12170:SF3">
    <property type="entry name" value="GH10162P"/>
    <property type="match status" value="1"/>
</dbReference>
<dbReference type="InterPro" id="IPR013144">
    <property type="entry name" value="CRA_dom"/>
</dbReference>
<evidence type="ECO:0000313" key="14">
    <source>
        <dbReference type="Proteomes" id="UP001300502"/>
    </source>
</evidence>
<evidence type="ECO:0000256" key="1">
    <source>
        <dbReference type="ARBA" id="ARBA00004496"/>
    </source>
</evidence>
<evidence type="ECO:0000259" key="10">
    <source>
        <dbReference type="PROSITE" id="PS50089"/>
    </source>
</evidence>
<evidence type="ECO:0000256" key="8">
    <source>
        <dbReference type="SAM" id="Coils"/>
    </source>
</evidence>
<dbReference type="GO" id="GO:0005737">
    <property type="term" value="C:cytoplasm"/>
    <property type="evidence" value="ECO:0007669"/>
    <property type="project" value="UniProtKB-SubCell"/>
</dbReference>
<comment type="caution">
    <text evidence="13">The sequence shown here is derived from an EMBL/GenBank/DDBJ whole genome shotgun (WGS) entry which is preliminary data.</text>
</comment>
<dbReference type="SMART" id="SM00757">
    <property type="entry name" value="CRA"/>
    <property type="match status" value="1"/>
</dbReference>
<evidence type="ECO:0000256" key="7">
    <source>
        <dbReference type="PROSITE-ProRule" id="PRU01215"/>
    </source>
</evidence>
<dbReference type="SMART" id="SM00184">
    <property type="entry name" value="RING"/>
    <property type="match status" value="1"/>
</dbReference>
<evidence type="ECO:0000313" key="13">
    <source>
        <dbReference type="EMBL" id="KAK4523369.1"/>
    </source>
</evidence>
<evidence type="ECO:0000259" key="12">
    <source>
        <dbReference type="PROSITE" id="PS51867"/>
    </source>
</evidence>
<organism evidence="13 14">
    <name type="scientific">Galdieria yellowstonensis</name>
    <dbReference type="NCBI Taxonomy" id="3028027"/>
    <lineage>
        <taxon>Eukaryota</taxon>
        <taxon>Rhodophyta</taxon>
        <taxon>Bangiophyceae</taxon>
        <taxon>Galdieriales</taxon>
        <taxon>Galdieriaceae</taxon>
        <taxon>Galdieria</taxon>
    </lineage>
</organism>
<dbReference type="InterPro" id="IPR045098">
    <property type="entry name" value="Fyv10_fam"/>
</dbReference>
<keyword evidence="8" id="KW-0175">Coiled coil</keyword>
<dbReference type="FunFam" id="3.30.40.10:FF:000143">
    <property type="entry name" value="Regulator of gluconeogenesis Rmd5"/>
    <property type="match status" value="1"/>
</dbReference>
<dbReference type="GO" id="GO:0061630">
    <property type="term" value="F:ubiquitin protein ligase activity"/>
    <property type="evidence" value="ECO:0007669"/>
    <property type="project" value="InterPro"/>
</dbReference>
<accession>A0AAV9I6T4</accession>
<dbReference type="Gene3D" id="3.30.760.10">
    <property type="entry name" value="RNA Cap, Translation Initiation Factor Eif4e"/>
    <property type="match status" value="1"/>
</dbReference>
<evidence type="ECO:0000256" key="4">
    <source>
        <dbReference type="ARBA" id="ARBA00022771"/>
    </source>
</evidence>
<dbReference type="Pfam" id="PF10607">
    <property type="entry name" value="CTLH"/>
    <property type="match status" value="1"/>
</dbReference>
<gene>
    <name evidence="13" type="ORF">GAYE_PCTG52G1263</name>
</gene>
<keyword evidence="14" id="KW-1185">Reference proteome</keyword>
<name>A0AAV9I6T4_9RHOD</name>
<evidence type="ECO:0000256" key="2">
    <source>
        <dbReference type="ARBA" id="ARBA00022490"/>
    </source>
</evidence>
<evidence type="ECO:0000256" key="6">
    <source>
        <dbReference type="PROSITE-ProRule" id="PRU00175"/>
    </source>
</evidence>
<evidence type="ECO:0000256" key="9">
    <source>
        <dbReference type="SAM" id="MobiDB-lite"/>
    </source>
</evidence>
<dbReference type="Gene3D" id="3.30.40.10">
    <property type="entry name" value="Zinc/RING finger domain, C3HC4 (zinc finger)"/>
    <property type="match status" value="1"/>
</dbReference>
<keyword evidence="2" id="KW-0963">Cytoplasm</keyword>
<evidence type="ECO:0000256" key="3">
    <source>
        <dbReference type="ARBA" id="ARBA00022723"/>
    </source>
</evidence>
<feature type="region of interest" description="Disordered" evidence="9">
    <location>
        <begin position="1"/>
        <end position="21"/>
    </location>
</feature>
<dbReference type="InterPro" id="IPR013083">
    <property type="entry name" value="Znf_RING/FYVE/PHD"/>
</dbReference>
<dbReference type="GO" id="GO:0005634">
    <property type="term" value="C:nucleus"/>
    <property type="evidence" value="ECO:0007669"/>
    <property type="project" value="TreeGrafter"/>
</dbReference>
<dbReference type="Proteomes" id="UP001300502">
    <property type="component" value="Unassembled WGS sequence"/>
</dbReference>
<proteinExistence type="predicted"/>
<reference evidence="13 14" key="1">
    <citation type="submission" date="2022-07" db="EMBL/GenBank/DDBJ databases">
        <title>Genome-wide signatures of adaptation to extreme environments.</title>
        <authorList>
            <person name="Cho C.H."/>
            <person name="Yoon H.S."/>
        </authorList>
    </citation>
    <scope>NUCLEOTIDE SEQUENCE [LARGE SCALE GENOMIC DNA]</scope>
    <source>
        <strain evidence="13 14">108.79 E11</strain>
    </source>
</reference>
<dbReference type="Pfam" id="PF01652">
    <property type="entry name" value="IF4E"/>
    <property type="match status" value="1"/>
</dbReference>
<dbReference type="InterPro" id="IPR037683">
    <property type="entry name" value="Rmd5_dRing"/>
</dbReference>
<dbReference type="CDD" id="cd16652">
    <property type="entry name" value="dRING_Rmd5p-like"/>
    <property type="match status" value="1"/>
</dbReference>
<keyword evidence="4 6" id="KW-0863">Zinc-finger</keyword>
<dbReference type="SUPFAM" id="SSF57850">
    <property type="entry name" value="RING/U-box"/>
    <property type="match status" value="1"/>
</dbReference>
<evidence type="ECO:0000259" key="11">
    <source>
        <dbReference type="PROSITE" id="PS50897"/>
    </source>
</evidence>
<dbReference type="GO" id="GO:0043161">
    <property type="term" value="P:proteasome-mediated ubiquitin-dependent protein catabolic process"/>
    <property type="evidence" value="ECO:0007669"/>
    <property type="project" value="InterPro"/>
</dbReference>
<dbReference type="EMBL" id="JANCYU010000014">
    <property type="protein sequence ID" value="KAK4523369.1"/>
    <property type="molecule type" value="Genomic_DNA"/>
</dbReference>
<dbReference type="PROSITE" id="PS51867">
    <property type="entry name" value="ZF_RING_GID"/>
    <property type="match status" value="1"/>
</dbReference>
<feature type="domain" description="RING-type" evidence="10">
    <location>
        <begin position="526"/>
        <end position="568"/>
    </location>
</feature>